<dbReference type="GO" id="GO:0003700">
    <property type="term" value="F:DNA-binding transcription factor activity"/>
    <property type="evidence" value="ECO:0007669"/>
    <property type="project" value="InterPro"/>
</dbReference>
<dbReference type="CDD" id="cd07377">
    <property type="entry name" value="WHTH_GntR"/>
    <property type="match status" value="1"/>
</dbReference>
<evidence type="ECO:0000313" key="6">
    <source>
        <dbReference type="EMBL" id="QDU07133.1"/>
    </source>
</evidence>
<dbReference type="SUPFAM" id="SSF46785">
    <property type="entry name" value="Winged helix' DNA-binding domain"/>
    <property type="match status" value="1"/>
</dbReference>
<feature type="domain" description="HTH gntR-type" evidence="4">
    <location>
        <begin position="11"/>
        <end position="79"/>
    </location>
</feature>
<evidence type="ECO:0000313" key="5">
    <source>
        <dbReference type="EMBL" id="QDT95116.1"/>
    </source>
</evidence>
<evidence type="ECO:0000259" key="4">
    <source>
        <dbReference type="PROSITE" id="PS50949"/>
    </source>
</evidence>
<dbReference type="Proteomes" id="UP000318704">
    <property type="component" value="Chromosome"/>
</dbReference>
<accession>A0A517VQ24</accession>
<dbReference type="Pfam" id="PF00392">
    <property type="entry name" value="GntR"/>
    <property type="match status" value="1"/>
</dbReference>
<dbReference type="PANTHER" id="PTHR38445">
    <property type="entry name" value="HTH-TYPE TRANSCRIPTIONAL REPRESSOR YTRA"/>
    <property type="match status" value="1"/>
</dbReference>
<gene>
    <name evidence="6" type="primary">ytrA_1</name>
    <name evidence="5" type="ORF">V144x_05550</name>
    <name evidence="6" type="ORF">V202x_04830</name>
</gene>
<proteinExistence type="predicted"/>
<dbReference type="OrthoDB" id="9801546at2"/>
<evidence type="ECO:0000256" key="1">
    <source>
        <dbReference type="ARBA" id="ARBA00023015"/>
    </source>
</evidence>
<keyword evidence="1" id="KW-0805">Transcription regulation</keyword>
<dbReference type="SMART" id="SM00345">
    <property type="entry name" value="HTH_GNTR"/>
    <property type="match status" value="1"/>
</dbReference>
<evidence type="ECO:0000256" key="2">
    <source>
        <dbReference type="ARBA" id="ARBA00023125"/>
    </source>
</evidence>
<keyword evidence="3" id="KW-0804">Transcription</keyword>
<dbReference type="Proteomes" id="UP000318384">
    <property type="component" value="Chromosome"/>
</dbReference>
<dbReference type="InterPro" id="IPR000524">
    <property type="entry name" value="Tscrpt_reg_HTH_GntR"/>
</dbReference>
<dbReference type="Gene3D" id="1.10.10.10">
    <property type="entry name" value="Winged helix-like DNA-binding domain superfamily/Winged helix DNA-binding domain"/>
    <property type="match status" value="1"/>
</dbReference>
<sequence>MQIQLSEADGTPYYQQVTNQIKFLVASGRLEPHEQLPSVRGLAQQLTITPNTVARAYRELEAEGVVISKRGAGVFISNGVSPLSNKEKRRILNERMDALLTESRQLGVDEETLLKLLRQRSQKFDSHKEGVK</sequence>
<evidence type="ECO:0000313" key="8">
    <source>
        <dbReference type="Proteomes" id="UP000318704"/>
    </source>
</evidence>
<organism evidence="6 7">
    <name type="scientific">Gimesia aquarii</name>
    <dbReference type="NCBI Taxonomy" id="2527964"/>
    <lineage>
        <taxon>Bacteria</taxon>
        <taxon>Pseudomonadati</taxon>
        <taxon>Planctomycetota</taxon>
        <taxon>Planctomycetia</taxon>
        <taxon>Planctomycetales</taxon>
        <taxon>Planctomycetaceae</taxon>
        <taxon>Gimesia</taxon>
    </lineage>
</organism>
<dbReference type="InterPro" id="IPR036388">
    <property type="entry name" value="WH-like_DNA-bd_sf"/>
</dbReference>
<evidence type="ECO:0000256" key="3">
    <source>
        <dbReference type="ARBA" id="ARBA00023163"/>
    </source>
</evidence>
<dbReference type="GO" id="GO:0003677">
    <property type="term" value="F:DNA binding"/>
    <property type="evidence" value="ECO:0007669"/>
    <property type="project" value="UniProtKB-KW"/>
</dbReference>
<name>A0A517WPE5_9PLAN</name>
<protein>
    <submittedName>
        <fullName evidence="6">HTH-type transcriptional repressor YtrA</fullName>
    </submittedName>
</protein>
<dbReference type="RefSeq" id="WP_144981002.1">
    <property type="nucleotide sequence ID" value="NZ_CP037422.1"/>
</dbReference>
<reference evidence="7 8" key="1">
    <citation type="submission" date="2019-03" db="EMBL/GenBank/DDBJ databases">
        <title>Deep-cultivation of Planctomycetes and their phenomic and genomic characterization uncovers novel biology.</title>
        <authorList>
            <person name="Wiegand S."/>
            <person name="Jogler M."/>
            <person name="Boedeker C."/>
            <person name="Pinto D."/>
            <person name="Vollmers J."/>
            <person name="Rivas-Marin E."/>
            <person name="Kohn T."/>
            <person name="Peeters S.H."/>
            <person name="Heuer A."/>
            <person name="Rast P."/>
            <person name="Oberbeckmann S."/>
            <person name="Bunk B."/>
            <person name="Jeske O."/>
            <person name="Meyerdierks A."/>
            <person name="Storesund J.E."/>
            <person name="Kallscheuer N."/>
            <person name="Luecker S."/>
            <person name="Lage O.M."/>
            <person name="Pohl T."/>
            <person name="Merkel B.J."/>
            <person name="Hornburger P."/>
            <person name="Mueller R.-W."/>
            <person name="Bruemmer F."/>
            <person name="Labrenz M."/>
            <person name="Spormann A.M."/>
            <person name="Op den Camp H."/>
            <person name="Overmann J."/>
            <person name="Amann R."/>
            <person name="Jetten M.S.M."/>
            <person name="Mascher T."/>
            <person name="Medema M.H."/>
            <person name="Devos D.P."/>
            <person name="Kaster A.-K."/>
            <person name="Ovreas L."/>
            <person name="Rohde M."/>
            <person name="Galperin M.Y."/>
            <person name="Jogler C."/>
        </authorList>
    </citation>
    <scope>NUCLEOTIDE SEQUENCE [LARGE SCALE GENOMIC DNA]</scope>
    <source>
        <strain evidence="5 8">V144</strain>
        <strain evidence="6 7">V202</strain>
    </source>
</reference>
<dbReference type="InterPro" id="IPR036390">
    <property type="entry name" value="WH_DNA-bd_sf"/>
</dbReference>
<dbReference type="PROSITE" id="PS50949">
    <property type="entry name" value="HTH_GNTR"/>
    <property type="match status" value="1"/>
</dbReference>
<evidence type="ECO:0000313" key="7">
    <source>
        <dbReference type="Proteomes" id="UP000318384"/>
    </source>
</evidence>
<accession>A0A517WPE5</accession>
<keyword evidence="7" id="KW-1185">Reference proteome</keyword>
<dbReference type="AlphaFoldDB" id="A0A517WPE5"/>
<dbReference type="PANTHER" id="PTHR38445:SF7">
    <property type="entry name" value="GNTR-FAMILY TRANSCRIPTIONAL REGULATOR"/>
    <property type="match status" value="1"/>
</dbReference>
<keyword evidence="2" id="KW-0238">DNA-binding</keyword>
<dbReference type="EMBL" id="CP037422">
    <property type="protein sequence ID" value="QDU07133.1"/>
    <property type="molecule type" value="Genomic_DNA"/>
</dbReference>
<dbReference type="EMBL" id="CP037920">
    <property type="protein sequence ID" value="QDT95116.1"/>
    <property type="molecule type" value="Genomic_DNA"/>
</dbReference>
<dbReference type="KEGG" id="gaw:V144x_05550"/>